<evidence type="ECO:0000313" key="3">
    <source>
        <dbReference type="EMBL" id="EPR44812.1"/>
    </source>
</evidence>
<accession>S7U664</accession>
<dbReference type="PATRIC" id="fig|1121405.3.peg.271"/>
<dbReference type="Pfam" id="PF00534">
    <property type="entry name" value="Glycos_transf_1"/>
    <property type="match status" value="1"/>
</dbReference>
<dbReference type="STRING" id="897.B2D07_16830"/>
<dbReference type="PANTHER" id="PTHR12526:SF638">
    <property type="entry name" value="SPORE COAT PROTEIN SA"/>
    <property type="match status" value="1"/>
</dbReference>
<dbReference type="EMBL" id="ATHJ01000020">
    <property type="protein sequence ID" value="EPR44812.1"/>
    <property type="molecule type" value="Genomic_DNA"/>
</dbReference>
<gene>
    <name evidence="3" type="ORF">dsmv_3785</name>
</gene>
<evidence type="ECO:0000259" key="2">
    <source>
        <dbReference type="Pfam" id="PF13579"/>
    </source>
</evidence>
<comment type="caution">
    <text evidence="3">The sequence shown here is derived from an EMBL/GenBank/DDBJ whole genome shotgun (WGS) entry which is preliminary data.</text>
</comment>
<dbReference type="PANTHER" id="PTHR12526">
    <property type="entry name" value="GLYCOSYLTRANSFERASE"/>
    <property type="match status" value="1"/>
</dbReference>
<protein>
    <submittedName>
        <fullName evidence="3">Glycosyl transferase group 1</fullName>
    </submittedName>
</protein>
<name>S7U664_DESML</name>
<proteinExistence type="predicted"/>
<organism evidence="3 4">
    <name type="scientific">Desulfococcus multivorans DSM 2059</name>
    <dbReference type="NCBI Taxonomy" id="1121405"/>
    <lineage>
        <taxon>Bacteria</taxon>
        <taxon>Pseudomonadati</taxon>
        <taxon>Thermodesulfobacteriota</taxon>
        <taxon>Desulfobacteria</taxon>
        <taxon>Desulfobacterales</taxon>
        <taxon>Desulfococcaceae</taxon>
        <taxon>Desulfococcus</taxon>
    </lineage>
</organism>
<dbReference type="GO" id="GO:0016757">
    <property type="term" value="F:glycosyltransferase activity"/>
    <property type="evidence" value="ECO:0007669"/>
    <property type="project" value="InterPro"/>
</dbReference>
<keyword evidence="3" id="KW-0808">Transferase</keyword>
<evidence type="ECO:0000259" key="1">
    <source>
        <dbReference type="Pfam" id="PF00534"/>
    </source>
</evidence>
<evidence type="ECO:0000313" key="4">
    <source>
        <dbReference type="Proteomes" id="UP000014977"/>
    </source>
</evidence>
<dbReference type="Gene3D" id="3.40.50.2000">
    <property type="entry name" value="Glycogen Phosphorylase B"/>
    <property type="match status" value="2"/>
</dbReference>
<dbReference type="AlphaFoldDB" id="S7U664"/>
<feature type="domain" description="Glycosyltransferase subfamily 4-like N-terminal" evidence="2">
    <location>
        <begin position="4"/>
        <end position="175"/>
    </location>
</feature>
<dbReference type="eggNOG" id="COG0438">
    <property type="taxonomic scope" value="Bacteria"/>
</dbReference>
<dbReference type="InterPro" id="IPR028098">
    <property type="entry name" value="Glyco_trans_4-like_N"/>
</dbReference>
<dbReference type="Pfam" id="PF13579">
    <property type="entry name" value="Glyco_trans_4_4"/>
    <property type="match status" value="1"/>
</dbReference>
<keyword evidence="4" id="KW-1185">Reference proteome</keyword>
<sequence length="388" mass="42822">MSGGTRSYEIARRLVTAGHKVHMITSDRRSKNSGDWYHTAEEGIHVHWLPVPYGNAMPYHKRIKAFLNYAAKAGPYASRFKADVIFATSTPLTIALPAIYASKRLKIPMVFEVRDLWPELPIAVGALKGPLIPPARWLERFAYKNSSEIVALSPGMKEGVVRAGYPSEHVHVIPNSCDVDLFQVPSEVGAAFRKRFPWLDNRPLVIYAGTFGRINGVGYLARLAAETRKLAPEVCFLAVGDGYEFDMVTRLSRELGVLNQNFFVMPQLPKSEMPALFSAATISTSTVIDLPQMWANSANKFFDSLASGRPVAINYAGWQADLIKETGAGLVLPPKDLPGAARLLISALNNKNWLKKAGKAALALARDRFDRDLLAKQLEAVLLKAVHK</sequence>
<feature type="domain" description="Glycosyl transferase family 1" evidence="1">
    <location>
        <begin position="193"/>
        <end position="361"/>
    </location>
</feature>
<dbReference type="SUPFAM" id="SSF53756">
    <property type="entry name" value="UDP-Glycosyltransferase/glycogen phosphorylase"/>
    <property type="match status" value="1"/>
</dbReference>
<reference evidence="3 4" key="1">
    <citation type="journal article" date="2013" name="Genome Announc.">
        <title>Draft genome sequences for three mercury-methylating, sulfate-reducing bacteria.</title>
        <authorList>
            <person name="Brown S.D."/>
            <person name="Hurt R.A.Jr."/>
            <person name="Gilmour C.C."/>
            <person name="Elias D.A."/>
        </authorList>
    </citation>
    <scope>NUCLEOTIDE SEQUENCE [LARGE SCALE GENOMIC DNA]</scope>
    <source>
        <strain evidence="3 4">DSM 2059</strain>
    </source>
</reference>
<dbReference type="InterPro" id="IPR001296">
    <property type="entry name" value="Glyco_trans_1"/>
</dbReference>
<dbReference type="CDD" id="cd03794">
    <property type="entry name" value="GT4_WbuB-like"/>
    <property type="match status" value="1"/>
</dbReference>
<dbReference type="Proteomes" id="UP000014977">
    <property type="component" value="Unassembled WGS sequence"/>
</dbReference>